<proteinExistence type="predicted"/>
<dbReference type="SUPFAM" id="SSF51126">
    <property type="entry name" value="Pectin lyase-like"/>
    <property type="match status" value="1"/>
</dbReference>
<evidence type="ECO:0000259" key="3">
    <source>
        <dbReference type="Pfam" id="PF13229"/>
    </source>
</evidence>
<dbReference type="NCBIfam" id="TIGR03807">
    <property type="entry name" value="RR_fam_repeat"/>
    <property type="match status" value="2"/>
</dbReference>
<keyword evidence="1" id="KW-0677">Repeat</keyword>
<dbReference type="SMART" id="SM00710">
    <property type="entry name" value="PbH1"/>
    <property type="match status" value="9"/>
</dbReference>
<feature type="signal peptide" evidence="2">
    <location>
        <begin position="1"/>
        <end position="35"/>
    </location>
</feature>
<dbReference type="EMBL" id="JAMXQS010000001">
    <property type="protein sequence ID" value="MCO6048604.1"/>
    <property type="molecule type" value="Genomic_DNA"/>
</dbReference>
<dbReference type="PANTHER" id="PTHR22990">
    <property type="entry name" value="F-BOX ONLY PROTEIN"/>
    <property type="match status" value="1"/>
</dbReference>
<evidence type="ECO:0000256" key="1">
    <source>
        <dbReference type="ARBA" id="ARBA00022737"/>
    </source>
</evidence>
<dbReference type="Proteomes" id="UP001205906">
    <property type="component" value="Unassembled WGS sequence"/>
</dbReference>
<accession>A0ABT1C1A4</accession>
<dbReference type="RefSeq" id="WP_252815492.1">
    <property type="nucleotide sequence ID" value="NZ_JAMXQS010000001.1"/>
</dbReference>
<evidence type="ECO:0000313" key="4">
    <source>
        <dbReference type="EMBL" id="MCO6048604.1"/>
    </source>
</evidence>
<dbReference type="InterPro" id="IPR039448">
    <property type="entry name" value="Beta_helix"/>
</dbReference>
<dbReference type="InterPro" id="IPR051550">
    <property type="entry name" value="SCF-Subunits/Alg-Epimerases"/>
</dbReference>
<protein>
    <submittedName>
        <fullName evidence="4">TIGR03808 family TAT-translocated repetitive protein</fullName>
    </submittedName>
</protein>
<dbReference type="Pfam" id="PF13229">
    <property type="entry name" value="Beta_helix"/>
    <property type="match status" value="1"/>
</dbReference>
<dbReference type="InterPro" id="IPR011050">
    <property type="entry name" value="Pectin_lyase_fold/virulence"/>
</dbReference>
<name>A0ABT1C1A4_9HYPH</name>
<keyword evidence="5" id="KW-1185">Reference proteome</keyword>
<dbReference type="Gene3D" id="2.160.20.10">
    <property type="entry name" value="Single-stranded right-handed beta-helix, Pectin lyase-like"/>
    <property type="match status" value="1"/>
</dbReference>
<dbReference type="NCBIfam" id="TIGR03808">
    <property type="entry name" value="RR_plus_rpt_1"/>
    <property type="match status" value="1"/>
</dbReference>
<feature type="chain" id="PRO_5046820517" evidence="2">
    <location>
        <begin position="36"/>
        <end position="458"/>
    </location>
</feature>
<organism evidence="4 5">
    <name type="scientific">Mesorhizobium liriopis</name>
    <dbReference type="NCBI Taxonomy" id="2953882"/>
    <lineage>
        <taxon>Bacteria</taxon>
        <taxon>Pseudomonadati</taxon>
        <taxon>Pseudomonadota</taxon>
        <taxon>Alphaproteobacteria</taxon>
        <taxon>Hyphomicrobiales</taxon>
        <taxon>Phyllobacteriaceae</taxon>
        <taxon>Mesorhizobium</taxon>
    </lineage>
</organism>
<dbReference type="InterPro" id="IPR012334">
    <property type="entry name" value="Pectin_lyas_fold"/>
</dbReference>
<evidence type="ECO:0000313" key="5">
    <source>
        <dbReference type="Proteomes" id="UP001205906"/>
    </source>
</evidence>
<sequence>MSGSEPGSEHKANRRKLFRTALALPVLGAALTGQAAAQTAPLVPVLMASDFGVLPGTVESRALSRLLAESAQRNLPIFFAPGDYDFREFTSPGPLRLVGVPGATRFILSRNTLVAQDIDRVSLSGISFDGANRKLPEPNAGLLELRRIGSVQIDNCTIQNTGGHALVLEACAGRVERCTIERATQAAIFAVDSTGLSITNNTVHACGNGGILVHRWEQGADGTIVANNRVTAIRADAGGTGQNGNGVNVFRAGNVIVSNNHVADCAFSAIRANSADNIQISNNLCLRSGETAIYSEFTFQGATITGNTVDGAAVGISVANFNEGGRLAICANNLVRNLSASGPYPADAAGFGLGISVEADTSVSGNIIEGAPATGIHLGWGPYLRDVSATGNIIRDCGWGIGVSVVDGAGAALIANNLISGAKQGGIVGHRWADHVTGDLVSGEGAPAHLTITGNRLS</sequence>
<feature type="domain" description="Right handed beta helix" evidence="3">
    <location>
        <begin position="145"/>
        <end position="232"/>
    </location>
</feature>
<evidence type="ECO:0000256" key="2">
    <source>
        <dbReference type="SAM" id="SignalP"/>
    </source>
</evidence>
<dbReference type="PANTHER" id="PTHR22990:SF15">
    <property type="entry name" value="F-BOX ONLY PROTEIN 10"/>
    <property type="match status" value="1"/>
</dbReference>
<dbReference type="InterPro" id="IPR022388">
    <property type="entry name" value="CHP03808"/>
</dbReference>
<gene>
    <name evidence="4" type="ORF">NGM99_02215</name>
</gene>
<keyword evidence="2" id="KW-0732">Signal</keyword>
<reference evidence="4 5" key="1">
    <citation type="submission" date="2022-06" db="EMBL/GenBank/DDBJ databases">
        <title>Mesorhizobium sp. strain RP14 Genome sequencing and assembly.</title>
        <authorList>
            <person name="Kim I."/>
        </authorList>
    </citation>
    <scope>NUCLEOTIDE SEQUENCE [LARGE SCALE GENOMIC DNA]</scope>
    <source>
        <strain evidence="5">RP14(2022)</strain>
    </source>
</reference>
<comment type="caution">
    <text evidence="4">The sequence shown here is derived from an EMBL/GenBank/DDBJ whole genome shotgun (WGS) entry which is preliminary data.</text>
</comment>
<dbReference type="InterPro" id="IPR022444">
    <property type="entry name" value="Cofactor-bd_rpt"/>
</dbReference>
<dbReference type="InterPro" id="IPR006626">
    <property type="entry name" value="PbH1"/>
</dbReference>